<keyword evidence="3" id="KW-0067">ATP-binding</keyword>
<gene>
    <name evidence="5" type="ORF">HMPREF0682_0648</name>
</gene>
<dbReference type="Gene3D" id="3.90.190.20">
    <property type="entry name" value="Mur ligase, C-terminal domain"/>
    <property type="match status" value="1"/>
</dbReference>
<dbReference type="InterPro" id="IPR004101">
    <property type="entry name" value="Mur_ligase_C"/>
</dbReference>
<dbReference type="GO" id="GO:0016881">
    <property type="term" value="F:acid-amino acid ligase activity"/>
    <property type="evidence" value="ECO:0007669"/>
    <property type="project" value="InterPro"/>
</dbReference>
<dbReference type="InterPro" id="IPR051046">
    <property type="entry name" value="MurCDEF_CellWall_CoF430Synth"/>
</dbReference>
<evidence type="ECO:0000256" key="2">
    <source>
        <dbReference type="ARBA" id="ARBA00022741"/>
    </source>
</evidence>
<keyword evidence="1 5" id="KW-0436">Ligase</keyword>
<feature type="non-terminal residue" evidence="5">
    <location>
        <position position="1"/>
    </location>
</feature>
<dbReference type="RefSeq" id="WP_021796067.1">
    <property type="nucleotide sequence ID" value="NZ_ACVN02000002.1"/>
</dbReference>
<evidence type="ECO:0000256" key="3">
    <source>
        <dbReference type="ARBA" id="ARBA00022840"/>
    </source>
</evidence>
<dbReference type="Proteomes" id="UP000017052">
    <property type="component" value="Unassembled WGS sequence"/>
</dbReference>
<dbReference type="InterPro" id="IPR036565">
    <property type="entry name" value="Mur-like_cat_sf"/>
</dbReference>
<dbReference type="SUPFAM" id="SSF53623">
    <property type="entry name" value="MurD-like peptide ligases, catalytic domain"/>
    <property type="match status" value="1"/>
</dbReference>
<dbReference type="Gene3D" id="3.40.1190.10">
    <property type="entry name" value="Mur-like, catalytic domain"/>
    <property type="match status" value="1"/>
</dbReference>
<dbReference type="EMBL" id="ACVN02000002">
    <property type="protein sequence ID" value="ERK63865.1"/>
    <property type="molecule type" value="Genomic_DNA"/>
</dbReference>
<reference evidence="5" key="1">
    <citation type="submission" date="2013-08" db="EMBL/GenBank/DDBJ databases">
        <authorList>
            <person name="Durkin A.S."/>
            <person name="Haft D.R."/>
            <person name="McCorrison J."/>
            <person name="Torralba M."/>
            <person name="Gillis M."/>
            <person name="Haft D.H."/>
            <person name="Methe B."/>
            <person name="Sutton G."/>
            <person name="Nelson K.E."/>
        </authorList>
    </citation>
    <scope>NUCLEOTIDE SEQUENCE [LARGE SCALE GENOMIC DNA]</scope>
    <source>
        <strain evidence="5">F0233</strain>
    </source>
</reference>
<proteinExistence type="predicted"/>
<comment type="caution">
    <text evidence="5">The sequence shown here is derived from an EMBL/GenBank/DDBJ whole genome shotgun (WGS) entry which is preliminary data.</text>
</comment>
<evidence type="ECO:0000313" key="5">
    <source>
        <dbReference type="EMBL" id="ERK63865.1"/>
    </source>
</evidence>
<keyword evidence="6" id="KW-1185">Reference proteome</keyword>
<dbReference type="PANTHER" id="PTHR43024">
    <property type="entry name" value="UDP-N-ACETYLMURAMOYL-TRIPEPTIDE--D-ALANYL-D-ALANINE LIGASE"/>
    <property type="match status" value="1"/>
</dbReference>
<dbReference type="GO" id="GO:0005524">
    <property type="term" value="F:ATP binding"/>
    <property type="evidence" value="ECO:0007669"/>
    <property type="project" value="UniProtKB-KW"/>
</dbReference>
<evidence type="ECO:0000259" key="4">
    <source>
        <dbReference type="Pfam" id="PF02875"/>
    </source>
</evidence>
<dbReference type="AlphaFoldDB" id="U2QLV1"/>
<dbReference type="SUPFAM" id="SSF53244">
    <property type="entry name" value="MurD-like peptide ligases, peptide-binding domain"/>
    <property type="match status" value="1"/>
</dbReference>
<protein>
    <submittedName>
        <fullName evidence="5">Mur ligase family, glutamate ligase domain protein</fullName>
    </submittedName>
</protein>
<dbReference type="PANTHER" id="PTHR43024:SF1">
    <property type="entry name" value="UDP-N-ACETYLMURAMOYL-TRIPEPTIDE--D-ALANYL-D-ALANINE LIGASE"/>
    <property type="match status" value="1"/>
</dbReference>
<evidence type="ECO:0000313" key="6">
    <source>
        <dbReference type="Proteomes" id="UP000017052"/>
    </source>
</evidence>
<dbReference type="InterPro" id="IPR036615">
    <property type="entry name" value="Mur_ligase_C_dom_sf"/>
</dbReference>
<name>U2QLV1_9ACTN</name>
<sequence length="202" mass="19920">GVHGRVPVRLGLVGAHQVPNAAAAAAMALAAGAPLGSVGAALSGARTRSPLRMELVETARGAAIVNDCYNANPDSTAAALRAVAAMGAARRAERPDARVIAVLGDMAELGPDADALHRDIGALAASLGYDELVAVGEHAGALVAGATAAGPGTNARAADKADVAGSLELGAGDVVLVKASRVLALEDVTAQLIDRDEEGTAR</sequence>
<feature type="domain" description="Mur ligase C-terminal" evidence="4">
    <location>
        <begin position="52"/>
        <end position="181"/>
    </location>
</feature>
<keyword evidence="2" id="KW-0547">Nucleotide-binding</keyword>
<dbReference type="Pfam" id="PF02875">
    <property type="entry name" value="Mur_ligase_C"/>
    <property type="match status" value="1"/>
</dbReference>
<evidence type="ECO:0000256" key="1">
    <source>
        <dbReference type="ARBA" id="ARBA00022598"/>
    </source>
</evidence>
<accession>U2QLV1</accession>
<organism evidence="5 6">
    <name type="scientific">Propionibacterium acidifaciens F0233</name>
    <dbReference type="NCBI Taxonomy" id="553198"/>
    <lineage>
        <taxon>Bacteria</taxon>
        <taxon>Bacillati</taxon>
        <taxon>Actinomycetota</taxon>
        <taxon>Actinomycetes</taxon>
        <taxon>Propionibacteriales</taxon>
        <taxon>Propionibacteriaceae</taxon>
        <taxon>Propionibacterium</taxon>
    </lineage>
</organism>